<organism evidence="13 14">
    <name type="scientific">Drosophila lebanonensis</name>
    <name type="common">Fruit fly</name>
    <name type="synonym">Scaptodrosophila lebanonensis</name>
    <dbReference type="NCBI Taxonomy" id="7225"/>
    <lineage>
        <taxon>Eukaryota</taxon>
        <taxon>Metazoa</taxon>
        <taxon>Ecdysozoa</taxon>
        <taxon>Arthropoda</taxon>
        <taxon>Hexapoda</taxon>
        <taxon>Insecta</taxon>
        <taxon>Pterygota</taxon>
        <taxon>Neoptera</taxon>
        <taxon>Endopterygota</taxon>
        <taxon>Diptera</taxon>
        <taxon>Brachycera</taxon>
        <taxon>Muscomorpha</taxon>
        <taxon>Ephydroidea</taxon>
        <taxon>Drosophilidae</taxon>
        <taxon>Scaptodrosophila</taxon>
    </lineage>
</organism>
<feature type="domain" description="ARMET N-terminal" evidence="12">
    <location>
        <begin position="27"/>
        <end position="122"/>
    </location>
</feature>
<keyword evidence="7" id="KW-1015">Disulfide bond</keyword>
<dbReference type="GO" id="GO:0005615">
    <property type="term" value="C:extracellular space"/>
    <property type="evidence" value="ECO:0007669"/>
    <property type="project" value="TreeGrafter"/>
</dbReference>
<dbReference type="Gene3D" id="1.10.225.10">
    <property type="entry name" value="Saposin-like"/>
    <property type="match status" value="1"/>
</dbReference>
<evidence type="ECO:0000256" key="2">
    <source>
        <dbReference type="ARBA" id="ARBA00005617"/>
    </source>
</evidence>
<gene>
    <name evidence="14" type="primary">LOC115623610</name>
</gene>
<keyword evidence="5" id="KW-0964">Secreted</keyword>
<dbReference type="InterPro" id="IPR036361">
    <property type="entry name" value="SAP_dom_sf"/>
</dbReference>
<dbReference type="InterPro" id="IPR045332">
    <property type="entry name" value="ARMET_N"/>
</dbReference>
<sequence length="173" mass="20090">MEATYLVLILCFIAALGQTALALKEEDCEVCIKTVRRFADTLDDATKKDYKLIETEFKKFCKIQKNKEHRFCYYLGGLEESATGILNELSKPLSWSMPADKVCEKLKKKDAQICDLRYEKPIDLKNVDLKKLKVRDLKKILNDWDEGCDGCLEKTDFIRRIEELKPKYSHGEL</sequence>
<dbReference type="GO" id="GO:0031175">
    <property type="term" value="P:neuron projection development"/>
    <property type="evidence" value="ECO:0007669"/>
    <property type="project" value="TreeGrafter"/>
</dbReference>
<proteinExistence type="inferred from homology"/>
<evidence type="ECO:0000256" key="1">
    <source>
        <dbReference type="ARBA" id="ARBA00004613"/>
    </source>
</evidence>
<evidence type="ECO:0000256" key="6">
    <source>
        <dbReference type="ARBA" id="ARBA00022729"/>
    </source>
</evidence>
<keyword evidence="13" id="KW-1185">Reference proteome</keyword>
<feature type="signal peptide" evidence="10">
    <location>
        <begin position="1"/>
        <end position="22"/>
    </location>
</feature>
<accession>A0A6J2TFV9</accession>
<dbReference type="FunFam" id="1.10.720.30:FF:000003">
    <property type="entry name" value="Mesencephalic astrocyte-derived neurotrophic factor"/>
    <property type="match status" value="1"/>
</dbReference>
<dbReference type="PANTHER" id="PTHR12990:SF5">
    <property type="entry name" value="MESENCEPHALIC ASTROCYTE-DERIVED NEUROTROPHIC FACTOR HOMOLOG"/>
    <property type="match status" value="1"/>
</dbReference>
<evidence type="ECO:0000256" key="4">
    <source>
        <dbReference type="ARBA" id="ARBA00022473"/>
    </source>
</evidence>
<dbReference type="InterPro" id="IPR019345">
    <property type="entry name" value="ARMET_C"/>
</dbReference>
<feature type="domain" description="ARMET C-terminal" evidence="11">
    <location>
        <begin position="126"/>
        <end position="168"/>
    </location>
</feature>
<evidence type="ECO:0000259" key="11">
    <source>
        <dbReference type="Pfam" id="PF10208"/>
    </source>
</evidence>
<dbReference type="Gene3D" id="1.10.720.30">
    <property type="entry name" value="SAP domain"/>
    <property type="match status" value="1"/>
</dbReference>
<comment type="similarity">
    <text evidence="2">Belongs to the ARMET family.</text>
</comment>
<dbReference type="AlphaFoldDB" id="A0A6J2TFV9"/>
<evidence type="ECO:0000256" key="7">
    <source>
        <dbReference type="ARBA" id="ARBA00023157"/>
    </source>
</evidence>
<evidence type="ECO:0000256" key="9">
    <source>
        <dbReference type="ARBA" id="ARBA00032923"/>
    </source>
</evidence>
<keyword evidence="4" id="KW-0217">Developmental protein</keyword>
<feature type="chain" id="PRO_5026838061" description="Mesencephalic astrocyte-derived neurotrophic factor homolog" evidence="10">
    <location>
        <begin position="23"/>
        <end position="173"/>
    </location>
</feature>
<dbReference type="Pfam" id="PF10208">
    <property type="entry name" value="ARMET_C"/>
    <property type="match status" value="1"/>
</dbReference>
<evidence type="ECO:0000313" key="14">
    <source>
        <dbReference type="RefSeq" id="XP_030373887.1"/>
    </source>
</evidence>
<dbReference type="FunFam" id="1.10.225.10:FF:000003">
    <property type="entry name" value="Mesencephalic astrocyte-derived neurotrophic factor"/>
    <property type="match status" value="1"/>
</dbReference>
<dbReference type="OrthoDB" id="5597848at2759"/>
<evidence type="ECO:0000256" key="3">
    <source>
        <dbReference type="ARBA" id="ARBA00014267"/>
    </source>
</evidence>
<protein>
    <recommendedName>
        <fullName evidence="3">Mesencephalic astrocyte-derived neurotrophic factor homolog</fullName>
    </recommendedName>
    <alternativeName>
        <fullName evidence="9">MANF/CDNF-like protein</fullName>
    </alternativeName>
</protein>
<evidence type="ECO:0000256" key="8">
    <source>
        <dbReference type="ARBA" id="ARBA00024999"/>
    </source>
</evidence>
<comment type="subcellular location">
    <subcellularLocation>
        <location evidence="1">Secreted</location>
    </subcellularLocation>
</comment>
<dbReference type="Proteomes" id="UP000504634">
    <property type="component" value="Unplaced"/>
</dbReference>
<dbReference type="GO" id="GO:0071542">
    <property type="term" value="P:dopaminergic neuron differentiation"/>
    <property type="evidence" value="ECO:0007669"/>
    <property type="project" value="TreeGrafter"/>
</dbReference>
<dbReference type="RefSeq" id="XP_030373887.1">
    <property type="nucleotide sequence ID" value="XM_030518027.1"/>
</dbReference>
<dbReference type="SUPFAM" id="SSF68906">
    <property type="entry name" value="SAP domain"/>
    <property type="match status" value="1"/>
</dbReference>
<evidence type="ECO:0000256" key="10">
    <source>
        <dbReference type="SAM" id="SignalP"/>
    </source>
</evidence>
<comment type="function">
    <text evidence="8">Required during the maturation of the embryonic nervous system for maintenance of neuronal and cuticular connectivity. Essential for maintenance of dopaminergic neurons and dopamine levels.</text>
</comment>
<evidence type="ECO:0000256" key="5">
    <source>
        <dbReference type="ARBA" id="ARBA00022525"/>
    </source>
</evidence>
<dbReference type="InterPro" id="IPR045333">
    <property type="entry name" value="ARMET-like"/>
</dbReference>
<reference evidence="14" key="1">
    <citation type="submission" date="2025-08" db="UniProtKB">
        <authorList>
            <consortium name="RefSeq"/>
        </authorList>
    </citation>
    <scope>IDENTIFICATION</scope>
    <source>
        <strain evidence="14">11010-0011.00</strain>
        <tissue evidence="14">Whole body</tissue>
    </source>
</reference>
<dbReference type="CTD" id="7873"/>
<dbReference type="PANTHER" id="PTHR12990">
    <property type="entry name" value="ARMET-LIKE PROTEIN"/>
    <property type="match status" value="1"/>
</dbReference>
<keyword evidence="6 10" id="KW-0732">Signal</keyword>
<dbReference type="GeneID" id="115623610"/>
<dbReference type="GO" id="GO:0005783">
    <property type="term" value="C:endoplasmic reticulum"/>
    <property type="evidence" value="ECO:0007669"/>
    <property type="project" value="TreeGrafter"/>
</dbReference>
<name>A0A6J2TFV9_DROLE</name>
<dbReference type="Pfam" id="PF20145">
    <property type="entry name" value="ARMET_N"/>
    <property type="match status" value="1"/>
</dbReference>
<evidence type="ECO:0000313" key="13">
    <source>
        <dbReference type="Proteomes" id="UP000504634"/>
    </source>
</evidence>
<evidence type="ECO:0000259" key="12">
    <source>
        <dbReference type="Pfam" id="PF20145"/>
    </source>
</evidence>